<keyword evidence="1" id="KW-1133">Transmembrane helix</keyword>
<comment type="caution">
    <text evidence="2">The sequence shown here is derived from an EMBL/GenBank/DDBJ whole genome shotgun (WGS) entry which is preliminary data.</text>
</comment>
<gene>
    <name evidence="2" type="ORF">S01H4_44987</name>
</gene>
<protein>
    <recommendedName>
        <fullName evidence="3">YfhO family protein</fullName>
    </recommendedName>
</protein>
<keyword evidence="1" id="KW-0472">Membrane</keyword>
<evidence type="ECO:0000313" key="2">
    <source>
        <dbReference type="EMBL" id="GAG95566.1"/>
    </source>
</evidence>
<reference evidence="2" key="1">
    <citation type="journal article" date="2014" name="Front. Microbiol.">
        <title>High frequency of phylogenetically diverse reductive dehalogenase-homologous genes in deep subseafloor sedimentary metagenomes.</title>
        <authorList>
            <person name="Kawai M."/>
            <person name="Futagami T."/>
            <person name="Toyoda A."/>
            <person name="Takaki Y."/>
            <person name="Nishi S."/>
            <person name="Hori S."/>
            <person name="Arai W."/>
            <person name="Tsubouchi T."/>
            <person name="Morono Y."/>
            <person name="Uchiyama I."/>
            <person name="Ito T."/>
            <person name="Fujiyama A."/>
            <person name="Inagaki F."/>
            <person name="Takami H."/>
        </authorList>
    </citation>
    <scope>NUCLEOTIDE SEQUENCE</scope>
    <source>
        <strain evidence="2">Expedition CK06-06</strain>
    </source>
</reference>
<proteinExistence type="predicted"/>
<accession>X1DGM1</accession>
<dbReference type="AlphaFoldDB" id="X1DGM1"/>
<evidence type="ECO:0000256" key="1">
    <source>
        <dbReference type="SAM" id="Phobius"/>
    </source>
</evidence>
<evidence type="ECO:0008006" key="3">
    <source>
        <dbReference type="Google" id="ProtNLM"/>
    </source>
</evidence>
<feature type="transmembrane region" description="Helical" evidence="1">
    <location>
        <begin position="85"/>
        <end position="106"/>
    </location>
</feature>
<keyword evidence="1" id="KW-0812">Transmembrane</keyword>
<organism evidence="2">
    <name type="scientific">marine sediment metagenome</name>
    <dbReference type="NCBI Taxonomy" id="412755"/>
    <lineage>
        <taxon>unclassified sequences</taxon>
        <taxon>metagenomes</taxon>
        <taxon>ecological metagenomes</taxon>
    </lineage>
</organism>
<sequence>EDSTAFIQLLEYQPNKLLYHSSCNTDQLAVFSEIYYDKGWNVWIDGKSANYFRVNYVLRGMIIPQGSHEIEFKFEPKSYFISRKIALPSSFVLLLLIIGIFITEIIKWNTDNADLTDNHEY</sequence>
<name>X1DGM1_9ZZZZ</name>
<dbReference type="InterPro" id="IPR018580">
    <property type="entry name" value="Uncharacterised_YfhO"/>
</dbReference>
<feature type="non-terminal residue" evidence="2">
    <location>
        <position position="1"/>
    </location>
</feature>
<dbReference type="EMBL" id="BART01025004">
    <property type="protein sequence ID" value="GAG95566.1"/>
    <property type="molecule type" value="Genomic_DNA"/>
</dbReference>
<dbReference type="Pfam" id="PF09586">
    <property type="entry name" value="YfhO"/>
    <property type="match status" value="1"/>
</dbReference>
<dbReference type="PANTHER" id="PTHR38454:SF1">
    <property type="entry name" value="INTEGRAL MEMBRANE PROTEIN"/>
    <property type="match status" value="1"/>
</dbReference>
<dbReference type="PANTHER" id="PTHR38454">
    <property type="entry name" value="INTEGRAL MEMBRANE PROTEIN-RELATED"/>
    <property type="match status" value="1"/>
</dbReference>